<comment type="similarity">
    <text evidence="1">Belongs to the peptidase S33 family.</text>
</comment>
<dbReference type="STRING" id="933944.AN215_06015"/>
<gene>
    <name evidence="7" type="ORF">AN215_06015</name>
</gene>
<dbReference type="RefSeq" id="WP_070009830.1">
    <property type="nucleotide sequence ID" value="NZ_LJGS01000037.1"/>
</dbReference>
<evidence type="ECO:0000259" key="6">
    <source>
        <dbReference type="Pfam" id="PF08386"/>
    </source>
</evidence>
<accession>A0A1E7JSZ9</accession>
<dbReference type="InterPro" id="IPR013595">
    <property type="entry name" value="Pept_S33_TAP-like_C"/>
</dbReference>
<keyword evidence="2" id="KW-0732">Signal</keyword>
<evidence type="ECO:0000259" key="5">
    <source>
        <dbReference type="Pfam" id="PF00561"/>
    </source>
</evidence>
<dbReference type="Pfam" id="PF08386">
    <property type="entry name" value="Abhydrolase_4"/>
    <property type="match status" value="1"/>
</dbReference>
<dbReference type="PANTHER" id="PTHR43248:SF29">
    <property type="entry name" value="TRIPEPTIDYL AMINOPEPTIDASE"/>
    <property type="match status" value="1"/>
</dbReference>
<proteinExistence type="inferred from homology"/>
<dbReference type="Proteomes" id="UP000176087">
    <property type="component" value="Unassembled WGS sequence"/>
</dbReference>
<dbReference type="EMBL" id="LJGT01000037">
    <property type="protein sequence ID" value="OEU91996.1"/>
    <property type="molecule type" value="Genomic_DNA"/>
</dbReference>
<keyword evidence="8" id="KW-1185">Reference proteome</keyword>
<evidence type="ECO:0000313" key="8">
    <source>
        <dbReference type="Proteomes" id="UP000176087"/>
    </source>
</evidence>
<dbReference type="Gene3D" id="3.40.50.1820">
    <property type="entry name" value="alpha/beta hydrolase"/>
    <property type="match status" value="1"/>
</dbReference>
<dbReference type="InterPro" id="IPR029058">
    <property type="entry name" value="AB_hydrolase_fold"/>
</dbReference>
<dbReference type="InterPro" id="IPR000073">
    <property type="entry name" value="AB_hydrolase_1"/>
</dbReference>
<evidence type="ECO:0000313" key="7">
    <source>
        <dbReference type="EMBL" id="OEU91996.1"/>
    </source>
</evidence>
<feature type="domain" description="AB hydrolase-1" evidence="5">
    <location>
        <begin position="126"/>
        <end position="312"/>
    </location>
</feature>
<feature type="compositionally biased region" description="Gly residues" evidence="4">
    <location>
        <begin position="319"/>
        <end position="331"/>
    </location>
</feature>
<evidence type="ECO:0000256" key="1">
    <source>
        <dbReference type="ARBA" id="ARBA00010088"/>
    </source>
</evidence>
<protein>
    <recommendedName>
        <fullName evidence="9">Alpha/beta hydrolase</fullName>
    </recommendedName>
</protein>
<feature type="region of interest" description="Disordered" evidence="4">
    <location>
        <begin position="315"/>
        <end position="334"/>
    </location>
</feature>
<dbReference type="SUPFAM" id="SSF53474">
    <property type="entry name" value="alpha/beta-Hydrolases"/>
    <property type="match status" value="1"/>
</dbReference>
<evidence type="ECO:0000256" key="3">
    <source>
        <dbReference type="ARBA" id="ARBA00022801"/>
    </source>
</evidence>
<sequence length="565" mass="59895">MGGRRLLAGVVTLAAVAAGTVAVSTAHGREPAGEAAVEELKGQKPDWEPCYEPDPDEKGAFETGVQDLDLAGHGDDYARAECATIDAPLDWSDPSGERATLAISRLKAGDAEKAGKKGVFYNPGGPGIAGRVKAVKNWVEADSTGVPDNMDIVGFDPRGTGASTPTVKCGDQFGYSPLLKDSNLDMRDLASPDATKKKSAQDAYRKSYEQFAQACKDNTEGLQYVTTQQTIRDIDLIRAVLGYEQINWLGYSAGTAMGAYYAAAFPNRVGRFVLDSVVDPRGTWAPETAVDPDAGKSAQASLGNLAADLAETDVAADGEGNGNGNGNGDSGLGTTKEQVLKTYEAVRETLPRKVGGTDLSKYKFDEVIRQAMYSDTKHENLAKLWLGLREAARNGTPAVDDATADAYEALDPYFTFTGAESAIRCQDAQWARQTEDGAPVVDRALQVAEQNAVKYPYAGWKTLKPCMFWDAPQGEALPDVAKAELPGMLLVNSKEDHATSLGSAKGALEKLQGSRLLTVDGGNHSVYLSGNACVDEKVEAFLLDGRLPEEGTNCPEGNSSATDGS</sequence>
<dbReference type="PANTHER" id="PTHR43248">
    <property type="entry name" value="2-SUCCINYL-6-HYDROXY-2,4-CYCLOHEXADIENE-1-CARBOXYLATE SYNTHASE"/>
    <property type="match status" value="1"/>
</dbReference>
<evidence type="ECO:0000256" key="2">
    <source>
        <dbReference type="ARBA" id="ARBA00022729"/>
    </source>
</evidence>
<dbReference type="GO" id="GO:0016787">
    <property type="term" value="F:hydrolase activity"/>
    <property type="evidence" value="ECO:0007669"/>
    <property type="project" value="UniProtKB-KW"/>
</dbReference>
<evidence type="ECO:0000256" key="4">
    <source>
        <dbReference type="SAM" id="MobiDB-lite"/>
    </source>
</evidence>
<dbReference type="InterPro" id="IPR051601">
    <property type="entry name" value="Serine_prot/Carboxylest_S33"/>
</dbReference>
<comment type="caution">
    <text evidence="7">The sequence shown here is derived from an EMBL/GenBank/DDBJ whole genome shotgun (WGS) entry which is preliminary data.</text>
</comment>
<reference evidence="7 8" key="1">
    <citation type="journal article" date="2016" name="Front. Microbiol.">
        <title>Comparative Genomics Analysis of Streptomyces Species Reveals Their Adaptation to the Marine Environment and Their Diversity at the Genomic Level.</title>
        <authorList>
            <person name="Tian X."/>
            <person name="Zhang Z."/>
            <person name="Yang T."/>
            <person name="Chen M."/>
            <person name="Li J."/>
            <person name="Chen F."/>
            <person name="Yang J."/>
            <person name="Li W."/>
            <person name="Zhang B."/>
            <person name="Zhang Z."/>
            <person name="Wu J."/>
            <person name="Zhang C."/>
            <person name="Long L."/>
            <person name="Xiao J."/>
        </authorList>
    </citation>
    <scope>NUCLEOTIDE SEQUENCE [LARGE SCALE GENOMIC DNA]</scope>
    <source>
        <strain evidence="7 8">SCSIO 10390</strain>
    </source>
</reference>
<dbReference type="PATRIC" id="fig|933944.5.peg.5265"/>
<dbReference type="Pfam" id="PF00561">
    <property type="entry name" value="Abhydrolase_1"/>
    <property type="match status" value="1"/>
</dbReference>
<keyword evidence="3" id="KW-0378">Hydrolase</keyword>
<organism evidence="7 8">
    <name type="scientific">Streptomyces abyssalis</name>
    <dbReference type="NCBI Taxonomy" id="933944"/>
    <lineage>
        <taxon>Bacteria</taxon>
        <taxon>Bacillati</taxon>
        <taxon>Actinomycetota</taxon>
        <taxon>Actinomycetes</taxon>
        <taxon>Kitasatosporales</taxon>
        <taxon>Streptomycetaceae</taxon>
        <taxon>Streptomyces</taxon>
    </lineage>
</organism>
<dbReference type="AlphaFoldDB" id="A0A1E7JSZ9"/>
<evidence type="ECO:0008006" key="9">
    <source>
        <dbReference type="Google" id="ProtNLM"/>
    </source>
</evidence>
<feature type="domain" description="Peptidase S33 tripeptidyl aminopeptidase-like C-terminal" evidence="6">
    <location>
        <begin position="460"/>
        <end position="554"/>
    </location>
</feature>
<name>A0A1E7JSZ9_9ACTN</name>